<reference evidence="2 3" key="1">
    <citation type="submission" date="2021-10" db="EMBL/GenBank/DDBJ databases">
        <title>Whole-genome sequencing analysis of Laribacter hongkongensis: virulence gene profiles, carbohydrate-active enzyme prediction, and antimicrobial resistance characterization.</title>
        <authorList>
            <person name="Yuan P."/>
            <person name="Zhan Y."/>
            <person name="Chen D."/>
        </authorList>
    </citation>
    <scope>NUCLEOTIDE SEQUENCE [LARGE SCALE GENOMIC DNA]</scope>
    <source>
        <strain evidence="2 3">W67</strain>
    </source>
</reference>
<dbReference type="SUPFAM" id="SSF47413">
    <property type="entry name" value="lambda repressor-like DNA-binding domains"/>
    <property type="match status" value="1"/>
</dbReference>
<dbReference type="Pfam" id="PF01381">
    <property type="entry name" value="HTH_3"/>
    <property type="match status" value="1"/>
</dbReference>
<feature type="domain" description="HTH cro/C1-type" evidence="1">
    <location>
        <begin position="33"/>
        <end position="77"/>
    </location>
</feature>
<dbReference type="Gene3D" id="1.10.260.40">
    <property type="entry name" value="lambda repressor-like DNA-binding domains"/>
    <property type="match status" value="1"/>
</dbReference>
<comment type="caution">
    <text evidence="2">The sequence shown here is derived from an EMBL/GenBank/DDBJ whole genome shotgun (WGS) entry which is preliminary data.</text>
</comment>
<dbReference type="EMBL" id="JAJAXM010000035">
    <property type="protein sequence ID" value="MCG9027065.1"/>
    <property type="molecule type" value="Genomic_DNA"/>
</dbReference>
<dbReference type="InterPro" id="IPR010982">
    <property type="entry name" value="Lambda_DNA-bd_dom_sf"/>
</dbReference>
<evidence type="ECO:0000313" key="2">
    <source>
        <dbReference type="EMBL" id="MCG9027065.1"/>
    </source>
</evidence>
<proteinExistence type="predicted"/>
<dbReference type="Proteomes" id="UP001200247">
    <property type="component" value="Unassembled WGS sequence"/>
</dbReference>
<gene>
    <name evidence="2" type="ORF">LH440_14355</name>
</gene>
<evidence type="ECO:0000313" key="3">
    <source>
        <dbReference type="Proteomes" id="UP001200247"/>
    </source>
</evidence>
<dbReference type="InterPro" id="IPR001387">
    <property type="entry name" value="Cro/C1-type_HTH"/>
</dbReference>
<dbReference type="PROSITE" id="PS50943">
    <property type="entry name" value="HTH_CROC1"/>
    <property type="match status" value="1"/>
</dbReference>
<protein>
    <submittedName>
        <fullName evidence="2">Helix-turn-helix domain-containing protein</fullName>
    </submittedName>
</protein>
<dbReference type="RefSeq" id="WP_239894474.1">
    <property type="nucleotide sequence ID" value="NZ_JAJAXM010000035.1"/>
</dbReference>
<evidence type="ECO:0000259" key="1">
    <source>
        <dbReference type="PROSITE" id="PS50943"/>
    </source>
</evidence>
<accession>A0ABD4STK2</accession>
<dbReference type="SMART" id="SM00530">
    <property type="entry name" value="HTH_XRE"/>
    <property type="match status" value="1"/>
</dbReference>
<dbReference type="AlphaFoldDB" id="A0ABD4STK2"/>
<organism evidence="2 3">
    <name type="scientific">Laribacter hongkongensis</name>
    <dbReference type="NCBI Taxonomy" id="168471"/>
    <lineage>
        <taxon>Bacteria</taxon>
        <taxon>Pseudomonadati</taxon>
        <taxon>Pseudomonadota</taxon>
        <taxon>Betaproteobacteria</taxon>
        <taxon>Neisseriales</taxon>
        <taxon>Aquaspirillaceae</taxon>
        <taxon>Laribacter</taxon>
    </lineage>
</organism>
<name>A0ABD4STK2_9NEIS</name>
<sequence length="193" mass="20781">MVFLEVLNLGERILLSSESKCNKNYRMGIGSRLKAERIRLGLNQREMAAHGGIAPSAYHNYENDTRAPSSDVLLGLASGGVDIWFVLFGSPSPDALTPDEALILMDYRALSEQEKFKASVAIRQLGLASNNLLPAVQDAPASTTADAARAALEQAGVKVKGDAGNINTGPVDQSNMTMIVGRRARVIKRDDKK</sequence>
<dbReference type="CDD" id="cd00093">
    <property type="entry name" value="HTH_XRE"/>
    <property type="match status" value="1"/>
</dbReference>